<keyword evidence="5" id="KW-0949">S-adenosyl-L-methionine</keyword>
<protein>
    <recommendedName>
        <fullName evidence="2">protein-glutamate O-methyltransferase</fullName>
        <ecNumber evidence="2">2.1.1.80</ecNumber>
    </recommendedName>
</protein>
<keyword evidence="3 7" id="KW-0489">Methyltransferase</keyword>
<dbReference type="Pfam" id="PF01739">
    <property type="entry name" value="CheR"/>
    <property type="match status" value="1"/>
</dbReference>
<dbReference type="SUPFAM" id="SSF53335">
    <property type="entry name" value="S-adenosyl-L-methionine-dependent methyltransferases"/>
    <property type="match status" value="1"/>
</dbReference>
<dbReference type="InterPro" id="IPR036804">
    <property type="entry name" value="CheR_N_sf"/>
</dbReference>
<dbReference type="PANTHER" id="PTHR24422">
    <property type="entry name" value="CHEMOTAXIS PROTEIN METHYLTRANSFERASE"/>
    <property type="match status" value="1"/>
</dbReference>
<dbReference type="STRING" id="1120989.SAMN02745227_01054"/>
<evidence type="ECO:0000256" key="2">
    <source>
        <dbReference type="ARBA" id="ARBA00012534"/>
    </source>
</evidence>
<dbReference type="InterPro" id="IPR000780">
    <property type="entry name" value="CheR_MeTrfase"/>
</dbReference>
<evidence type="ECO:0000256" key="4">
    <source>
        <dbReference type="ARBA" id="ARBA00022679"/>
    </source>
</evidence>
<dbReference type="EMBL" id="FRAI01000009">
    <property type="protein sequence ID" value="SHJ91894.1"/>
    <property type="molecule type" value="Genomic_DNA"/>
</dbReference>
<dbReference type="InterPro" id="IPR022641">
    <property type="entry name" value="CheR_N"/>
</dbReference>
<dbReference type="OrthoDB" id="9816309at2"/>
<dbReference type="InterPro" id="IPR029063">
    <property type="entry name" value="SAM-dependent_MTases_sf"/>
</dbReference>
<organism evidence="7 8">
    <name type="scientific">Anaerobranca californiensis DSM 14826</name>
    <dbReference type="NCBI Taxonomy" id="1120989"/>
    <lineage>
        <taxon>Bacteria</taxon>
        <taxon>Bacillati</taxon>
        <taxon>Bacillota</taxon>
        <taxon>Clostridia</taxon>
        <taxon>Eubacteriales</taxon>
        <taxon>Proteinivoracaceae</taxon>
        <taxon>Anaerobranca</taxon>
    </lineage>
</organism>
<dbReference type="GO" id="GO:0008983">
    <property type="term" value="F:protein-glutamate O-methyltransferase activity"/>
    <property type="evidence" value="ECO:0007669"/>
    <property type="project" value="UniProtKB-EC"/>
</dbReference>
<dbReference type="PRINTS" id="PR00996">
    <property type="entry name" value="CHERMTFRASE"/>
</dbReference>
<evidence type="ECO:0000256" key="1">
    <source>
        <dbReference type="ARBA" id="ARBA00001541"/>
    </source>
</evidence>
<dbReference type="EC" id="2.1.1.80" evidence="2"/>
<evidence type="ECO:0000313" key="8">
    <source>
        <dbReference type="Proteomes" id="UP000243547"/>
    </source>
</evidence>
<dbReference type="PANTHER" id="PTHR24422:SF19">
    <property type="entry name" value="CHEMOTAXIS PROTEIN METHYLTRANSFERASE"/>
    <property type="match status" value="1"/>
</dbReference>
<keyword evidence="4 7" id="KW-0808">Transferase</keyword>
<evidence type="ECO:0000259" key="6">
    <source>
        <dbReference type="PROSITE" id="PS50123"/>
    </source>
</evidence>
<keyword evidence="8" id="KW-1185">Reference proteome</keyword>
<dbReference type="Proteomes" id="UP000243547">
    <property type="component" value="Unassembled WGS sequence"/>
</dbReference>
<dbReference type="RefSeq" id="WP_072906889.1">
    <property type="nucleotide sequence ID" value="NZ_FRAI01000009.1"/>
</dbReference>
<dbReference type="SMART" id="SM00138">
    <property type="entry name" value="MeTrc"/>
    <property type="match status" value="1"/>
</dbReference>
<dbReference type="PROSITE" id="PS50123">
    <property type="entry name" value="CHER"/>
    <property type="match status" value="1"/>
</dbReference>
<sequence>MLSEQKYGEFLEKIYKKTGLNLNHYKEKQMKRRIDSLVQKYNKNTYEDYYNLISGNRELFDEFMDKVTINVSEFFRNPDRWEVLKKEIIPILRQYNKGKLKVWSAACSTGQEPYSLAMLLTNLEIPHEILATDLDKKVLSKAKEGKYDLKELSGIPEIYHQYLIKEKDQFRINPSIKTNITFKEHNLLTSDYPKGFDLILCRNVLIYFKEEIKKEIYSQFNQSLNRGGVLFVGSTEQIFFPQKLGFKSIQTFFYQKIE</sequence>
<dbReference type="InterPro" id="IPR050903">
    <property type="entry name" value="Bact_Chemotaxis_MeTrfase"/>
</dbReference>
<feature type="domain" description="CheR-type methyltransferase" evidence="6">
    <location>
        <begin position="1"/>
        <end position="258"/>
    </location>
</feature>
<dbReference type="Gene3D" id="1.10.155.10">
    <property type="entry name" value="Chemotaxis receptor methyltransferase CheR, N-terminal domain"/>
    <property type="match status" value="1"/>
</dbReference>
<dbReference type="Gene3D" id="3.40.50.150">
    <property type="entry name" value="Vaccinia Virus protein VP39"/>
    <property type="match status" value="1"/>
</dbReference>
<reference evidence="8" key="1">
    <citation type="submission" date="2016-11" db="EMBL/GenBank/DDBJ databases">
        <authorList>
            <person name="Varghese N."/>
            <person name="Submissions S."/>
        </authorList>
    </citation>
    <scope>NUCLEOTIDE SEQUENCE [LARGE SCALE GENOMIC DNA]</scope>
    <source>
        <strain evidence="8">DSM 14826</strain>
    </source>
</reference>
<evidence type="ECO:0000256" key="3">
    <source>
        <dbReference type="ARBA" id="ARBA00022603"/>
    </source>
</evidence>
<dbReference type="Pfam" id="PF03705">
    <property type="entry name" value="CheR_N"/>
    <property type="match status" value="1"/>
</dbReference>
<gene>
    <name evidence="7" type="ORF">SAMN02745227_01054</name>
</gene>
<dbReference type="SUPFAM" id="SSF47757">
    <property type="entry name" value="Chemotaxis receptor methyltransferase CheR, N-terminal domain"/>
    <property type="match status" value="1"/>
</dbReference>
<accession>A0A1M6N8C6</accession>
<dbReference type="GO" id="GO:0032259">
    <property type="term" value="P:methylation"/>
    <property type="evidence" value="ECO:0007669"/>
    <property type="project" value="UniProtKB-KW"/>
</dbReference>
<evidence type="ECO:0000256" key="5">
    <source>
        <dbReference type="ARBA" id="ARBA00022691"/>
    </source>
</evidence>
<name>A0A1M6N8C6_9FIRM</name>
<evidence type="ECO:0000313" key="7">
    <source>
        <dbReference type="EMBL" id="SHJ91894.1"/>
    </source>
</evidence>
<dbReference type="AlphaFoldDB" id="A0A1M6N8C6"/>
<proteinExistence type="predicted"/>
<comment type="catalytic activity">
    <reaction evidence="1">
        <text>L-glutamyl-[protein] + S-adenosyl-L-methionine = [protein]-L-glutamate 5-O-methyl ester + S-adenosyl-L-homocysteine</text>
        <dbReference type="Rhea" id="RHEA:24452"/>
        <dbReference type="Rhea" id="RHEA-COMP:10208"/>
        <dbReference type="Rhea" id="RHEA-COMP:10311"/>
        <dbReference type="ChEBI" id="CHEBI:29973"/>
        <dbReference type="ChEBI" id="CHEBI:57856"/>
        <dbReference type="ChEBI" id="CHEBI:59789"/>
        <dbReference type="ChEBI" id="CHEBI:82795"/>
        <dbReference type="EC" id="2.1.1.80"/>
    </reaction>
</comment>
<dbReference type="InterPro" id="IPR022642">
    <property type="entry name" value="CheR_C"/>
</dbReference>